<dbReference type="Gene3D" id="2.170.270.10">
    <property type="entry name" value="SET domain"/>
    <property type="match status" value="1"/>
</dbReference>
<dbReference type="OrthoDB" id="265717at2759"/>
<dbReference type="Proteomes" id="UP000053342">
    <property type="component" value="Unassembled WGS sequence"/>
</dbReference>
<organism evidence="2 3">
    <name type="scientific">Exophiala oligosperma</name>
    <dbReference type="NCBI Taxonomy" id="215243"/>
    <lineage>
        <taxon>Eukaryota</taxon>
        <taxon>Fungi</taxon>
        <taxon>Dikarya</taxon>
        <taxon>Ascomycota</taxon>
        <taxon>Pezizomycotina</taxon>
        <taxon>Eurotiomycetes</taxon>
        <taxon>Chaetothyriomycetidae</taxon>
        <taxon>Chaetothyriales</taxon>
        <taxon>Herpotrichiellaceae</taxon>
        <taxon>Exophiala</taxon>
    </lineage>
</organism>
<dbReference type="GeneID" id="27355047"/>
<reference evidence="2 3" key="1">
    <citation type="submission" date="2015-01" db="EMBL/GenBank/DDBJ databases">
        <title>The Genome Sequence of Exophiala oligosperma CBS72588.</title>
        <authorList>
            <consortium name="The Broad Institute Genomics Platform"/>
            <person name="Cuomo C."/>
            <person name="de Hoog S."/>
            <person name="Gorbushina A."/>
            <person name="Stielow B."/>
            <person name="Teixiera M."/>
            <person name="Abouelleil A."/>
            <person name="Chapman S.B."/>
            <person name="Priest M."/>
            <person name="Young S.K."/>
            <person name="Wortman J."/>
            <person name="Nusbaum C."/>
            <person name="Birren B."/>
        </authorList>
    </citation>
    <scope>NUCLEOTIDE SEQUENCE [LARGE SCALE GENOMIC DNA]</scope>
    <source>
        <strain evidence="2 3">CBS 72588</strain>
    </source>
</reference>
<dbReference type="PROSITE" id="PS50280">
    <property type="entry name" value="SET"/>
    <property type="match status" value="1"/>
</dbReference>
<gene>
    <name evidence="2" type="ORF">PV06_02973</name>
</gene>
<evidence type="ECO:0000313" key="3">
    <source>
        <dbReference type="Proteomes" id="UP000053342"/>
    </source>
</evidence>
<protein>
    <recommendedName>
        <fullName evidence="1">SET domain-containing protein</fullName>
    </recommendedName>
</protein>
<name>A0A0D2AXK7_9EURO</name>
<feature type="domain" description="SET" evidence="1">
    <location>
        <begin position="129"/>
        <end position="294"/>
    </location>
</feature>
<evidence type="ECO:0000259" key="1">
    <source>
        <dbReference type="PROSITE" id="PS50280"/>
    </source>
</evidence>
<dbReference type="AlphaFoldDB" id="A0A0D2AXK7"/>
<dbReference type="InterPro" id="IPR053185">
    <property type="entry name" value="SET_domain_protein"/>
</dbReference>
<dbReference type="InterPro" id="IPR001214">
    <property type="entry name" value="SET_dom"/>
</dbReference>
<dbReference type="SUPFAM" id="SSF82199">
    <property type="entry name" value="SET domain"/>
    <property type="match status" value="1"/>
</dbReference>
<dbReference type="STRING" id="215243.A0A0D2AXK7"/>
<dbReference type="VEuPathDB" id="FungiDB:PV06_02973"/>
<dbReference type="HOGENOM" id="CLU_028281_6_1_1"/>
<dbReference type="InterPro" id="IPR046341">
    <property type="entry name" value="SET_dom_sf"/>
</dbReference>
<keyword evidence="3" id="KW-1185">Reference proteome</keyword>
<proteinExistence type="predicted"/>
<dbReference type="Pfam" id="PF00856">
    <property type="entry name" value="SET"/>
    <property type="match status" value="1"/>
</dbReference>
<evidence type="ECO:0000313" key="2">
    <source>
        <dbReference type="EMBL" id="KIW44511.1"/>
    </source>
</evidence>
<dbReference type="PANTHER" id="PTHR47332">
    <property type="entry name" value="SET DOMAIN-CONTAINING PROTEIN 5"/>
    <property type="match status" value="1"/>
</dbReference>
<accession>A0A0D2AXK7</accession>
<dbReference type="CDD" id="cd20071">
    <property type="entry name" value="SET_SMYD"/>
    <property type="match status" value="1"/>
</dbReference>
<dbReference type="PANTHER" id="PTHR47332:SF6">
    <property type="entry name" value="SET DOMAIN-CONTAINING PROTEIN"/>
    <property type="match status" value="1"/>
</dbReference>
<dbReference type="EMBL" id="KN847334">
    <property type="protein sequence ID" value="KIW44511.1"/>
    <property type="molecule type" value="Genomic_DNA"/>
</dbReference>
<sequence length="448" mass="49861">MHVIGAFFSIFALGQQNEEGLYQLDSDQLFQSFKPDLQTESSDSADHVVVANDNNKYAPWSYRPICTDVLEEIDSELCVYTSTTFAGGRGLSLFTTPRVAKQMMMSSAWSTLFIDDSSSSDSTNSALGPKVEVNADDTAKWYTKPVPGKGMGMFAKSPLDRGDLIMATTPILIAFSENILDATTREEYLRVAIDQLPGQTRDTYQRLASLSKDEPETRIQDTAAANTFGITLAGHFAHLAVFPEASRMNHDCSPNAQFRIDNETLTQYVRAVRAVGDDDKTNDNDNEELTIAYTSPLDDWKDRQDYLSRSFGFRCGCARCRRGQKADSEALSEIYNLQSSLQSSLTSSSSSSSSSSSKTTGSVVAEVERLIRLYEREGLQGYMDPVYCLAALIYSSIGSKRGVGKYVDLAVEAIELRLGPENQDIPIWKEMAKQPERHWSWKRRKAKQ</sequence>
<dbReference type="RefSeq" id="XP_016264727.1">
    <property type="nucleotide sequence ID" value="XM_016403722.1"/>
</dbReference>